<dbReference type="InterPro" id="IPR019826">
    <property type="entry name" value="Carboxylesterase_B_AS"/>
</dbReference>
<sequence>MAITETKTKYGQVHGVQKDGYTVFRGVPYAKPPVGEKRFCPPEEPACWEGVYKADHFGCVCPQTEHEPDSFYGKEFYLDPEFGMNQSEDCLYLNIWTPANTVDEKLPVAFWIHGGAFMHGFSHESEFDGAAYCERGVILVTINYRLGAFGFLAHPWLSEESGAGRSGNYAILDQIAALKWVKENIAAFGGDPENITVFGQSAGCMSVQTLVSSPLTENWISKAIFQSAGGYDTGLNRDMPLSEAETIGQEFVELSGAKSLEELRAIPAEKIVELQEEFGRVNPSRMLSFVPNIDNHLLTCGYNDAVTEGKIKDIPYMLGSTADDIGVFPEMKEKGEHGGIYKGCINWSIALEKLGRKPAYVYYFTRALLGDDAGAFHSSELWYMFGTLGRSWRPKTEGDYALSKEMMDDWTNFMKTGNPNAEGKDDWKPCTKDDPYVQVLDVRK</sequence>
<dbReference type="RefSeq" id="WP_055226596.1">
    <property type="nucleotide sequence ID" value="NZ_CYYV01000004.1"/>
</dbReference>
<feature type="domain" description="Carboxylesterase type B" evidence="4">
    <location>
        <begin position="355"/>
        <end position="438"/>
    </location>
</feature>
<evidence type="ECO:0000313" key="5">
    <source>
        <dbReference type="EMBL" id="CUN88575.1"/>
    </source>
</evidence>
<protein>
    <recommendedName>
        <fullName evidence="3">Carboxylic ester hydrolase</fullName>
        <ecNumber evidence="3">3.1.1.-</ecNumber>
    </recommendedName>
</protein>
<dbReference type="InterPro" id="IPR019819">
    <property type="entry name" value="Carboxylesterase_B_CS"/>
</dbReference>
<evidence type="ECO:0000256" key="3">
    <source>
        <dbReference type="RuleBase" id="RU361235"/>
    </source>
</evidence>
<dbReference type="PANTHER" id="PTHR11559">
    <property type="entry name" value="CARBOXYLESTERASE"/>
    <property type="match status" value="1"/>
</dbReference>
<evidence type="ECO:0000259" key="4">
    <source>
        <dbReference type="Pfam" id="PF00135"/>
    </source>
</evidence>
<dbReference type="GO" id="GO:0016787">
    <property type="term" value="F:hydrolase activity"/>
    <property type="evidence" value="ECO:0007669"/>
    <property type="project" value="UniProtKB-KW"/>
</dbReference>
<dbReference type="Gene3D" id="3.40.50.1820">
    <property type="entry name" value="alpha/beta hydrolase"/>
    <property type="match status" value="2"/>
</dbReference>
<name>A0A174AM61_9FIRM</name>
<dbReference type="ESTHER" id="9firm-r7jr51">
    <property type="family name" value="Carb_B_Bacteria"/>
</dbReference>
<gene>
    <name evidence="5" type="primary">pnbA_2</name>
    <name evidence="5" type="ORF">ERS852406_00841</name>
</gene>
<dbReference type="EMBL" id="CYYV01000004">
    <property type="protein sequence ID" value="CUN88575.1"/>
    <property type="molecule type" value="Genomic_DNA"/>
</dbReference>
<dbReference type="AlphaFoldDB" id="A0A174AM61"/>
<dbReference type="PROSITE" id="PS00122">
    <property type="entry name" value="CARBOXYLESTERASE_B_1"/>
    <property type="match status" value="1"/>
</dbReference>
<dbReference type="Proteomes" id="UP000095706">
    <property type="component" value="Unassembled WGS sequence"/>
</dbReference>
<comment type="similarity">
    <text evidence="1 3">Belongs to the type-B carboxylesterase/lipase family.</text>
</comment>
<keyword evidence="2 3" id="KW-0378">Hydrolase</keyword>
<evidence type="ECO:0000256" key="2">
    <source>
        <dbReference type="ARBA" id="ARBA00022801"/>
    </source>
</evidence>
<reference evidence="5 6" key="1">
    <citation type="submission" date="2015-09" db="EMBL/GenBank/DDBJ databases">
        <authorList>
            <consortium name="Pathogen Informatics"/>
        </authorList>
    </citation>
    <scope>NUCLEOTIDE SEQUENCE [LARGE SCALE GENOMIC DNA]</scope>
    <source>
        <strain evidence="5 6">2789STDY5608849</strain>
    </source>
</reference>
<dbReference type="InterPro" id="IPR029058">
    <property type="entry name" value="AB_hydrolase_fold"/>
</dbReference>
<feature type="domain" description="Carboxylesterase type B" evidence="4">
    <location>
        <begin position="6"/>
        <end position="332"/>
    </location>
</feature>
<organism evidence="5 6">
    <name type="scientific">Fusicatenibacter saccharivorans</name>
    <dbReference type="NCBI Taxonomy" id="1150298"/>
    <lineage>
        <taxon>Bacteria</taxon>
        <taxon>Bacillati</taxon>
        <taxon>Bacillota</taxon>
        <taxon>Clostridia</taxon>
        <taxon>Lachnospirales</taxon>
        <taxon>Lachnospiraceae</taxon>
        <taxon>Fusicatenibacter</taxon>
    </lineage>
</organism>
<dbReference type="InterPro" id="IPR050309">
    <property type="entry name" value="Type-B_Carboxylest/Lipase"/>
</dbReference>
<evidence type="ECO:0000313" key="6">
    <source>
        <dbReference type="Proteomes" id="UP000095706"/>
    </source>
</evidence>
<dbReference type="EC" id="3.1.1.-" evidence="3"/>
<proteinExistence type="inferred from homology"/>
<accession>A0A174AM61</accession>
<dbReference type="SUPFAM" id="SSF53474">
    <property type="entry name" value="alpha/beta-Hydrolases"/>
    <property type="match status" value="1"/>
</dbReference>
<dbReference type="PROSITE" id="PS00941">
    <property type="entry name" value="CARBOXYLESTERASE_B_2"/>
    <property type="match status" value="1"/>
</dbReference>
<dbReference type="InterPro" id="IPR002018">
    <property type="entry name" value="CarbesteraseB"/>
</dbReference>
<dbReference type="Pfam" id="PF00135">
    <property type="entry name" value="COesterase"/>
    <property type="match status" value="2"/>
</dbReference>
<evidence type="ECO:0000256" key="1">
    <source>
        <dbReference type="ARBA" id="ARBA00005964"/>
    </source>
</evidence>